<proteinExistence type="predicted"/>
<sequence length="98" mass="11150">MWRWGPPCFCSLWVGPLSDRPKHSDGDAPPTTNPYQQQNIKQTTKTWTLSSPKSPTLLIPIPIPEDLEMPHQNPDINLETAEMYKVTVPRTPPRCVTK</sequence>
<feature type="region of interest" description="Disordered" evidence="1">
    <location>
        <begin position="19"/>
        <end position="41"/>
    </location>
</feature>
<gene>
    <name evidence="2" type="ORF">OPV22_001222</name>
</gene>
<dbReference type="EMBL" id="JAQQAF010000001">
    <property type="protein sequence ID" value="KAJ8510788.1"/>
    <property type="molecule type" value="Genomic_DNA"/>
</dbReference>
<evidence type="ECO:0000313" key="3">
    <source>
        <dbReference type="Proteomes" id="UP001222027"/>
    </source>
</evidence>
<reference evidence="2 3" key="1">
    <citation type="submission" date="2022-12" db="EMBL/GenBank/DDBJ databases">
        <title>Chromosome-scale assembly of the Ensete ventricosum genome.</title>
        <authorList>
            <person name="Dussert Y."/>
            <person name="Stocks J."/>
            <person name="Wendawek A."/>
            <person name="Woldeyes F."/>
            <person name="Nichols R.A."/>
            <person name="Borrell J.S."/>
        </authorList>
    </citation>
    <scope>NUCLEOTIDE SEQUENCE [LARGE SCALE GENOMIC DNA]</scope>
    <source>
        <strain evidence="3">cv. Maze</strain>
        <tissue evidence="2">Seeds</tissue>
    </source>
</reference>
<keyword evidence="3" id="KW-1185">Reference proteome</keyword>
<evidence type="ECO:0000256" key="1">
    <source>
        <dbReference type="SAM" id="MobiDB-lite"/>
    </source>
</evidence>
<comment type="caution">
    <text evidence="2">The sequence shown here is derived from an EMBL/GenBank/DDBJ whole genome shotgun (WGS) entry which is preliminary data.</text>
</comment>
<protein>
    <submittedName>
        <fullName evidence="2">Uncharacterized protein</fullName>
    </submittedName>
</protein>
<dbReference type="Proteomes" id="UP001222027">
    <property type="component" value="Unassembled WGS sequence"/>
</dbReference>
<organism evidence="2 3">
    <name type="scientific">Ensete ventricosum</name>
    <name type="common">Abyssinian banana</name>
    <name type="synonym">Musa ensete</name>
    <dbReference type="NCBI Taxonomy" id="4639"/>
    <lineage>
        <taxon>Eukaryota</taxon>
        <taxon>Viridiplantae</taxon>
        <taxon>Streptophyta</taxon>
        <taxon>Embryophyta</taxon>
        <taxon>Tracheophyta</taxon>
        <taxon>Spermatophyta</taxon>
        <taxon>Magnoliopsida</taxon>
        <taxon>Liliopsida</taxon>
        <taxon>Zingiberales</taxon>
        <taxon>Musaceae</taxon>
        <taxon>Ensete</taxon>
    </lineage>
</organism>
<dbReference type="AlphaFoldDB" id="A0AAV8RUF3"/>
<accession>A0AAV8RUF3</accession>
<name>A0AAV8RUF3_ENSVE</name>
<evidence type="ECO:0000313" key="2">
    <source>
        <dbReference type="EMBL" id="KAJ8510788.1"/>
    </source>
</evidence>